<accession>K6X2B6</accession>
<dbReference type="PANTHER" id="PTHR23501">
    <property type="entry name" value="MAJOR FACILITATOR SUPERFAMILY"/>
    <property type="match status" value="1"/>
</dbReference>
<evidence type="ECO:0000256" key="1">
    <source>
        <dbReference type="ARBA" id="ARBA00004651"/>
    </source>
</evidence>
<feature type="transmembrane region" description="Helical" evidence="6">
    <location>
        <begin position="154"/>
        <end position="178"/>
    </location>
</feature>
<evidence type="ECO:0000256" key="6">
    <source>
        <dbReference type="SAM" id="Phobius"/>
    </source>
</evidence>
<dbReference type="PANTHER" id="PTHR23501:SF1">
    <property type="entry name" value="TRANSPORT PROTEIN HSRA-RELATED"/>
    <property type="match status" value="1"/>
</dbReference>
<comment type="caution">
    <text evidence="8">The sequence shown here is derived from an EMBL/GenBank/DDBJ whole genome shotgun (WGS) entry which is preliminary data.</text>
</comment>
<evidence type="ECO:0000256" key="3">
    <source>
        <dbReference type="ARBA" id="ARBA00022692"/>
    </source>
</evidence>
<dbReference type="GO" id="GO:0022857">
    <property type="term" value="F:transmembrane transporter activity"/>
    <property type="evidence" value="ECO:0007669"/>
    <property type="project" value="InterPro"/>
</dbReference>
<feature type="transmembrane region" description="Helical" evidence="6">
    <location>
        <begin position="375"/>
        <end position="400"/>
    </location>
</feature>
<dbReference type="Proteomes" id="UP000008363">
    <property type="component" value="Unassembled WGS sequence"/>
</dbReference>
<dbReference type="InterPro" id="IPR036259">
    <property type="entry name" value="MFS_trans_sf"/>
</dbReference>
<evidence type="ECO:0000256" key="5">
    <source>
        <dbReference type="ARBA" id="ARBA00023136"/>
    </source>
</evidence>
<feature type="transmembrane region" description="Helical" evidence="6">
    <location>
        <begin position="95"/>
        <end position="115"/>
    </location>
</feature>
<dbReference type="eggNOG" id="COG0477">
    <property type="taxonomic scope" value="Bacteria"/>
</dbReference>
<dbReference type="AlphaFoldDB" id="K6X2B6"/>
<feature type="transmembrane region" description="Helical" evidence="6">
    <location>
        <begin position="346"/>
        <end position="369"/>
    </location>
</feature>
<gene>
    <name evidence="8" type="ORF">GORHZ_197_00910</name>
</gene>
<name>K6X2B6_9ACTN</name>
<protein>
    <submittedName>
        <fullName evidence="8">Putative drug resistance transporter</fullName>
    </submittedName>
</protein>
<dbReference type="InterPro" id="IPR011701">
    <property type="entry name" value="MFS"/>
</dbReference>
<dbReference type="InterPro" id="IPR020846">
    <property type="entry name" value="MFS_dom"/>
</dbReference>
<sequence length="481" mass="48838">MGGAGRAGGVIRRLGRSGMAPRSDGFPYALALLGAGAMFMEILDATIVATALPAIADDLGVRPLDATVVATSYLITLAVLIPLSGWVADRFGVRRVFLIALAVFTAASAGCALAPSLAVLVAMRVLQAAGGAMMVPVGRLAVLRTVDRPQLVRAIAYLTWPALIAPVVAPLLGGLIVTHADWRFIFAINIPIGIVGLGAAALWCRPVETRAGRRPLDVAGVVLTTLAVGAAMTAAQEVSAEPTRWAVVAAGAVASVVLGVGAHRRLRSAPHPLLNLGVLHVSSFASVVGYGTLYRVVISAVPFLLPLMFQLQFGWTPVAAGAMVAALFVGNVVIKPITTPLMRRWGIRRVLVVDLSVSVLAFGALAALGPTTSGVVIALVLVISGALRSVGFSAYNTLAFADVEADELSDANAVHAAVQELGSAFGVALAAVAVSALAGVAGLPAGAYSATFVLLSALMAGCAVGALRLPSGAGARAVGPR</sequence>
<feature type="domain" description="Major facilitator superfamily (MFS) profile" evidence="7">
    <location>
        <begin position="30"/>
        <end position="474"/>
    </location>
</feature>
<feature type="transmembrane region" description="Helical" evidence="6">
    <location>
        <begin position="216"/>
        <end position="236"/>
    </location>
</feature>
<dbReference type="RefSeq" id="WP_006337715.1">
    <property type="nucleotide sequence ID" value="NZ_BAHC01000197.1"/>
</dbReference>
<feature type="transmembrane region" description="Helical" evidence="6">
    <location>
        <begin position="184"/>
        <end position="204"/>
    </location>
</feature>
<dbReference type="PROSITE" id="PS50850">
    <property type="entry name" value="MFS"/>
    <property type="match status" value="1"/>
</dbReference>
<comment type="subcellular location">
    <subcellularLocation>
        <location evidence="1">Cell membrane</location>
        <topology evidence="1">Multi-pass membrane protein</topology>
    </subcellularLocation>
</comment>
<evidence type="ECO:0000256" key="2">
    <source>
        <dbReference type="ARBA" id="ARBA00022448"/>
    </source>
</evidence>
<proteinExistence type="predicted"/>
<evidence type="ECO:0000256" key="4">
    <source>
        <dbReference type="ARBA" id="ARBA00022989"/>
    </source>
</evidence>
<evidence type="ECO:0000259" key="7">
    <source>
        <dbReference type="PROSITE" id="PS50850"/>
    </source>
</evidence>
<organism evidence="8 9">
    <name type="scientific">Gordonia rhizosphera NBRC 16068</name>
    <dbReference type="NCBI Taxonomy" id="1108045"/>
    <lineage>
        <taxon>Bacteria</taxon>
        <taxon>Bacillati</taxon>
        <taxon>Actinomycetota</taxon>
        <taxon>Actinomycetes</taxon>
        <taxon>Mycobacteriales</taxon>
        <taxon>Gordoniaceae</taxon>
        <taxon>Gordonia</taxon>
    </lineage>
</organism>
<feature type="transmembrane region" description="Helical" evidence="6">
    <location>
        <begin position="242"/>
        <end position="261"/>
    </location>
</feature>
<reference evidence="8 9" key="1">
    <citation type="submission" date="2012-08" db="EMBL/GenBank/DDBJ databases">
        <title>Whole genome shotgun sequence of Gordonia rhizosphera NBRC 16068.</title>
        <authorList>
            <person name="Takarada H."/>
            <person name="Isaki S."/>
            <person name="Hosoyama A."/>
            <person name="Tsuchikane K."/>
            <person name="Katsumata H."/>
            <person name="Baba S."/>
            <person name="Ohji S."/>
            <person name="Yamazaki S."/>
            <person name="Fujita N."/>
        </authorList>
    </citation>
    <scope>NUCLEOTIDE SEQUENCE [LARGE SCALE GENOMIC DNA]</scope>
    <source>
        <strain evidence="8 9">NBRC 16068</strain>
    </source>
</reference>
<keyword evidence="3 6" id="KW-0812">Transmembrane</keyword>
<keyword evidence="2" id="KW-0813">Transport</keyword>
<feature type="transmembrane region" description="Helical" evidence="6">
    <location>
        <begin position="273"/>
        <end position="293"/>
    </location>
</feature>
<evidence type="ECO:0000313" key="9">
    <source>
        <dbReference type="Proteomes" id="UP000008363"/>
    </source>
</evidence>
<feature type="transmembrane region" description="Helical" evidence="6">
    <location>
        <begin position="26"/>
        <end position="56"/>
    </location>
</feature>
<dbReference type="GO" id="GO:0005886">
    <property type="term" value="C:plasma membrane"/>
    <property type="evidence" value="ECO:0007669"/>
    <property type="project" value="UniProtKB-SubCell"/>
</dbReference>
<evidence type="ECO:0000313" key="8">
    <source>
        <dbReference type="EMBL" id="GAB92934.1"/>
    </source>
</evidence>
<keyword evidence="9" id="KW-1185">Reference proteome</keyword>
<dbReference type="SUPFAM" id="SSF103473">
    <property type="entry name" value="MFS general substrate transporter"/>
    <property type="match status" value="1"/>
</dbReference>
<dbReference type="Pfam" id="PF07690">
    <property type="entry name" value="MFS_1"/>
    <property type="match status" value="1"/>
</dbReference>
<feature type="transmembrane region" description="Helical" evidence="6">
    <location>
        <begin position="121"/>
        <end position="142"/>
    </location>
</feature>
<keyword evidence="4 6" id="KW-1133">Transmembrane helix</keyword>
<keyword evidence="5 6" id="KW-0472">Membrane</keyword>
<feature type="transmembrane region" description="Helical" evidence="6">
    <location>
        <begin position="421"/>
        <end position="441"/>
    </location>
</feature>
<feature type="transmembrane region" description="Helical" evidence="6">
    <location>
        <begin position="313"/>
        <end position="334"/>
    </location>
</feature>
<dbReference type="OrthoDB" id="9812221at2"/>
<dbReference type="Gene3D" id="1.20.1250.20">
    <property type="entry name" value="MFS general substrate transporter like domains"/>
    <property type="match status" value="2"/>
</dbReference>
<feature type="transmembrane region" description="Helical" evidence="6">
    <location>
        <begin position="68"/>
        <end position="88"/>
    </location>
</feature>
<dbReference type="EMBL" id="BAHC01000197">
    <property type="protein sequence ID" value="GAB92934.1"/>
    <property type="molecule type" value="Genomic_DNA"/>
</dbReference>
<feature type="transmembrane region" description="Helical" evidence="6">
    <location>
        <begin position="447"/>
        <end position="467"/>
    </location>
</feature>
<dbReference type="STRING" id="1108045.GORHZ_197_00910"/>